<reference evidence="9" key="2">
    <citation type="submission" date="2020-09" db="EMBL/GenBank/DDBJ databases">
        <authorList>
            <person name="Sun Q."/>
            <person name="Ohkuma M."/>
        </authorList>
    </citation>
    <scope>NUCLEOTIDE SEQUENCE</scope>
    <source>
        <strain evidence="9">JCM 19831</strain>
    </source>
</reference>
<comment type="cofactor">
    <cofactor evidence="1 7">
        <name>Zn(2+)</name>
        <dbReference type="ChEBI" id="CHEBI:29105"/>
    </cofactor>
</comment>
<evidence type="ECO:0000256" key="4">
    <source>
        <dbReference type="ARBA" id="ARBA00022833"/>
    </source>
</evidence>
<dbReference type="Proteomes" id="UP000642070">
    <property type="component" value="Unassembled WGS sequence"/>
</dbReference>
<proteinExistence type="inferred from homology"/>
<dbReference type="Pfam" id="PF08240">
    <property type="entry name" value="ADH_N"/>
    <property type="match status" value="1"/>
</dbReference>
<keyword evidence="10" id="KW-1185">Reference proteome</keyword>
<keyword evidence="3 7" id="KW-0479">Metal-binding</keyword>
<dbReference type="InterPro" id="IPR013154">
    <property type="entry name" value="ADH-like_N"/>
</dbReference>
<evidence type="ECO:0000256" key="1">
    <source>
        <dbReference type="ARBA" id="ARBA00001947"/>
    </source>
</evidence>
<comment type="similarity">
    <text evidence="2 7">Belongs to the zinc-containing alcohol dehydrogenase family.</text>
</comment>
<evidence type="ECO:0000256" key="3">
    <source>
        <dbReference type="ARBA" id="ARBA00022723"/>
    </source>
</evidence>
<name>A0A917X3N3_9ACTN</name>
<sequence>MSGAPIRAAVLRALDGPLTMEELTLNPLGPAQVRVRLAAAGVCHSDLSLANGTLRQPFPVVLGHEGAGTVVEVGAAVTTLAPGDHVVLNWSPPCRDCWFCAAGEPYLCVHADDARAVPFARSTAGEDVYAGLGTGAFATETVVGAHACIPVPADVPLEEAALLGCAVLTGVGAVTNSARVRPGQSVVVIGLGGVGLAALQGARIVGATTIVAVDPSPAKEELARRLGATDFLAPSDKLAKEIRALTEGRGADHAVECVGRADTIRAAWSCTRRGGAATVVGLGSPKDMLSLSALEVAYFARTLTGCMYGSTDPSVDVPVLLDHWRAGRLDLAALVTDHVPLDDLAEAFARMREGKGARTLVRF</sequence>
<dbReference type="InterPro" id="IPR011032">
    <property type="entry name" value="GroES-like_sf"/>
</dbReference>
<dbReference type="InterPro" id="IPR002328">
    <property type="entry name" value="ADH_Zn_CS"/>
</dbReference>
<dbReference type="GO" id="GO:0051903">
    <property type="term" value="F:S-(hydroxymethyl)glutathione dehydrogenase [NAD(P)+] activity"/>
    <property type="evidence" value="ECO:0007669"/>
    <property type="project" value="TreeGrafter"/>
</dbReference>
<evidence type="ECO:0000313" key="9">
    <source>
        <dbReference type="EMBL" id="GGM59711.1"/>
    </source>
</evidence>
<evidence type="ECO:0000256" key="7">
    <source>
        <dbReference type="RuleBase" id="RU361277"/>
    </source>
</evidence>
<dbReference type="InterPro" id="IPR013149">
    <property type="entry name" value="ADH-like_C"/>
</dbReference>
<dbReference type="SUPFAM" id="SSF50129">
    <property type="entry name" value="GroES-like"/>
    <property type="match status" value="2"/>
</dbReference>
<dbReference type="GO" id="GO:0005829">
    <property type="term" value="C:cytosol"/>
    <property type="evidence" value="ECO:0007669"/>
    <property type="project" value="TreeGrafter"/>
</dbReference>
<gene>
    <name evidence="9" type="ORF">GCM10007977_071570</name>
</gene>
<keyword evidence="4 7" id="KW-0862">Zinc</keyword>
<dbReference type="FunFam" id="3.40.50.720:FF:000003">
    <property type="entry name" value="S-(hydroxymethyl)glutathione dehydrogenase"/>
    <property type="match status" value="1"/>
</dbReference>
<evidence type="ECO:0000259" key="8">
    <source>
        <dbReference type="SMART" id="SM00829"/>
    </source>
</evidence>
<reference evidence="9" key="1">
    <citation type="journal article" date="2014" name="Int. J. Syst. Evol. Microbiol.">
        <title>Complete genome sequence of Corynebacterium casei LMG S-19264T (=DSM 44701T), isolated from a smear-ripened cheese.</title>
        <authorList>
            <consortium name="US DOE Joint Genome Institute (JGI-PGF)"/>
            <person name="Walter F."/>
            <person name="Albersmeier A."/>
            <person name="Kalinowski J."/>
            <person name="Ruckert C."/>
        </authorList>
    </citation>
    <scope>NUCLEOTIDE SEQUENCE</scope>
    <source>
        <strain evidence="9">JCM 19831</strain>
    </source>
</reference>
<keyword evidence="5" id="KW-0560">Oxidoreductase</keyword>
<protein>
    <submittedName>
        <fullName evidence="9">Alcohol dehydrogenase</fullName>
    </submittedName>
</protein>
<dbReference type="GO" id="GO:0008270">
    <property type="term" value="F:zinc ion binding"/>
    <property type="evidence" value="ECO:0007669"/>
    <property type="project" value="InterPro"/>
</dbReference>
<organism evidence="9 10">
    <name type="scientific">Dactylosporangium sucinum</name>
    <dbReference type="NCBI Taxonomy" id="1424081"/>
    <lineage>
        <taxon>Bacteria</taxon>
        <taxon>Bacillati</taxon>
        <taxon>Actinomycetota</taxon>
        <taxon>Actinomycetes</taxon>
        <taxon>Micromonosporales</taxon>
        <taxon>Micromonosporaceae</taxon>
        <taxon>Dactylosporangium</taxon>
    </lineage>
</organism>
<evidence type="ECO:0000256" key="6">
    <source>
        <dbReference type="ARBA" id="ARBA00023027"/>
    </source>
</evidence>
<evidence type="ECO:0000256" key="2">
    <source>
        <dbReference type="ARBA" id="ARBA00008072"/>
    </source>
</evidence>
<dbReference type="PANTHER" id="PTHR43880">
    <property type="entry name" value="ALCOHOL DEHYDROGENASE"/>
    <property type="match status" value="1"/>
</dbReference>
<feature type="domain" description="Enoyl reductase (ER)" evidence="8">
    <location>
        <begin position="16"/>
        <end position="361"/>
    </location>
</feature>
<dbReference type="PANTHER" id="PTHR43880:SF12">
    <property type="entry name" value="ALCOHOL DEHYDROGENASE CLASS-3"/>
    <property type="match status" value="1"/>
</dbReference>
<dbReference type="Gene3D" id="3.40.50.720">
    <property type="entry name" value="NAD(P)-binding Rossmann-like Domain"/>
    <property type="match status" value="1"/>
</dbReference>
<evidence type="ECO:0000256" key="5">
    <source>
        <dbReference type="ARBA" id="ARBA00023002"/>
    </source>
</evidence>
<dbReference type="Pfam" id="PF00107">
    <property type="entry name" value="ADH_zinc_N"/>
    <property type="match status" value="1"/>
</dbReference>
<dbReference type="Gene3D" id="3.90.180.10">
    <property type="entry name" value="Medium-chain alcohol dehydrogenases, catalytic domain"/>
    <property type="match status" value="1"/>
</dbReference>
<keyword evidence="6" id="KW-0520">NAD</keyword>
<evidence type="ECO:0000313" key="10">
    <source>
        <dbReference type="Proteomes" id="UP000642070"/>
    </source>
</evidence>
<dbReference type="InterPro" id="IPR036291">
    <property type="entry name" value="NAD(P)-bd_dom_sf"/>
</dbReference>
<dbReference type="PROSITE" id="PS00059">
    <property type="entry name" value="ADH_ZINC"/>
    <property type="match status" value="1"/>
</dbReference>
<dbReference type="RefSeq" id="WP_229836143.1">
    <property type="nucleotide sequence ID" value="NZ_BMPI01000043.1"/>
</dbReference>
<dbReference type="GO" id="GO:0046294">
    <property type="term" value="P:formaldehyde catabolic process"/>
    <property type="evidence" value="ECO:0007669"/>
    <property type="project" value="TreeGrafter"/>
</dbReference>
<dbReference type="CDD" id="cd08279">
    <property type="entry name" value="Zn_ADH_class_III"/>
    <property type="match status" value="1"/>
</dbReference>
<comment type="caution">
    <text evidence="9">The sequence shown here is derived from an EMBL/GenBank/DDBJ whole genome shotgun (WGS) entry which is preliminary data.</text>
</comment>
<dbReference type="EMBL" id="BMPI01000043">
    <property type="protein sequence ID" value="GGM59711.1"/>
    <property type="molecule type" value="Genomic_DNA"/>
</dbReference>
<dbReference type="SUPFAM" id="SSF51735">
    <property type="entry name" value="NAD(P)-binding Rossmann-fold domains"/>
    <property type="match status" value="1"/>
</dbReference>
<dbReference type="AlphaFoldDB" id="A0A917X3N3"/>
<dbReference type="SMART" id="SM00829">
    <property type="entry name" value="PKS_ER"/>
    <property type="match status" value="1"/>
</dbReference>
<dbReference type="InterPro" id="IPR020843">
    <property type="entry name" value="ER"/>
</dbReference>
<accession>A0A917X3N3</accession>